<gene>
    <name evidence="1" type="ORF">EV182_004109</name>
</gene>
<evidence type="ECO:0000313" key="1">
    <source>
        <dbReference type="EMBL" id="KAJ1674029.1"/>
    </source>
</evidence>
<protein>
    <submittedName>
        <fullName evidence="1">Uncharacterized protein</fullName>
    </submittedName>
</protein>
<name>A0ACC1HI94_9FUNG</name>
<reference evidence="1" key="1">
    <citation type="submission" date="2022-06" db="EMBL/GenBank/DDBJ databases">
        <title>Phylogenomic reconstructions and comparative analyses of Kickxellomycotina fungi.</title>
        <authorList>
            <person name="Reynolds N.K."/>
            <person name="Stajich J.E."/>
            <person name="Barry K."/>
            <person name="Grigoriev I.V."/>
            <person name="Crous P."/>
            <person name="Smith M.E."/>
        </authorList>
    </citation>
    <scope>NUCLEOTIDE SEQUENCE</scope>
    <source>
        <strain evidence="1">RSA 2271</strain>
    </source>
</reference>
<dbReference type="EMBL" id="JAMZIH010006338">
    <property type="protein sequence ID" value="KAJ1674029.1"/>
    <property type="molecule type" value="Genomic_DNA"/>
</dbReference>
<sequence>MNNPYFHDVDEVLQAYSVEHDQGLDSFQVQEFQKRHGKNELPEEPGTPLLTLIAEQFKDQLVIILVISAFVSLVLAFFEEGNDQLTAYVEPLVIVLILIANATVGVIQESNAEKAIEALKVYSPEMVNVLRNGRWITINAIELVPGDIIGLRVGDKVPADARVIQIRTRSFKLNQSMLTGESESVDKQVAPIPYKENPVRQDMHNMVFAGTTVVGGNARCVVTATGLKSAIGEIQTSITSQIAEKTPLKLKLDEFGEMLAKVISVICILVWAINIRHFNEPSHHGWVRGAVYYFKIAVALAVAAIPEGLAVVITTCLALGTKKMAQKNAIVRSLPSVETLGCTSVVCSDKTGTLTTNK</sequence>
<accession>A0ACC1HI94</accession>
<evidence type="ECO:0000313" key="2">
    <source>
        <dbReference type="Proteomes" id="UP001145114"/>
    </source>
</evidence>
<dbReference type="Proteomes" id="UP001145114">
    <property type="component" value="Unassembled WGS sequence"/>
</dbReference>
<organism evidence="1 2">
    <name type="scientific">Spiromyces aspiralis</name>
    <dbReference type="NCBI Taxonomy" id="68401"/>
    <lineage>
        <taxon>Eukaryota</taxon>
        <taxon>Fungi</taxon>
        <taxon>Fungi incertae sedis</taxon>
        <taxon>Zoopagomycota</taxon>
        <taxon>Kickxellomycotina</taxon>
        <taxon>Kickxellomycetes</taxon>
        <taxon>Kickxellales</taxon>
        <taxon>Kickxellaceae</taxon>
        <taxon>Spiromyces</taxon>
    </lineage>
</organism>
<comment type="caution">
    <text evidence="1">The sequence shown here is derived from an EMBL/GenBank/DDBJ whole genome shotgun (WGS) entry which is preliminary data.</text>
</comment>
<proteinExistence type="predicted"/>
<keyword evidence="2" id="KW-1185">Reference proteome</keyword>
<feature type="non-terminal residue" evidence="1">
    <location>
        <position position="358"/>
    </location>
</feature>